<organism evidence="3 4">
    <name type="scientific">Eptatretus burgeri</name>
    <name type="common">Inshore hagfish</name>
    <dbReference type="NCBI Taxonomy" id="7764"/>
    <lineage>
        <taxon>Eukaryota</taxon>
        <taxon>Metazoa</taxon>
        <taxon>Chordata</taxon>
        <taxon>Craniata</taxon>
        <taxon>Vertebrata</taxon>
        <taxon>Cyclostomata</taxon>
        <taxon>Myxini</taxon>
        <taxon>Myxiniformes</taxon>
        <taxon>Myxinidae</taxon>
        <taxon>Eptatretinae</taxon>
        <taxon>Eptatretus</taxon>
    </lineage>
</organism>
<evidence type="ECO:0000313" key="4">
    <source>
        <dbReference type="Proteomes" id="UP000694388"/>
    </source>
</evidence>
<name>A0A8C4WZ83_EPTBU</name>
<feature type="coiled-coil region" evidence="1">
    <location>
        <begin position="16"/>
        <end position="50"/>
    </location>
</feature>
<dbReference type="InterPro" id="IPR039873">
    <property type="entry name" value="CCDC78"/>
</dbReference>
<protein>
    <recommendedName>
        <fullName evidence="2">DUF4472 domain-containing protein</fullName>
    </recommendedName>
</protein>
<evidence type="ECO:0000259" key="2">
    <source>
        <dbReference type="Pfam" id="PF14739"/>
    </source>
</evidence>
<dbReference type="PANTHER" id="PTHR22106">
    <property type="entry name" value="COILED-COIL DOMAIN-CONTAINING PROTEIN 78"/>
    <property type="match status" value="1"/>
</dbReference>
<proteinExistence type="predicted"/>
<dbReference type="PANTHER" id="PTHR22106:SF5">
    <property type="entry name" value="COILED-COIL DOMAIN-CONTAINING PROTEIN 78"/>
    <property type="match status" value="1"/>
</dbReference>
<feature type="domain" description="DUF4472" evidence="2">
    <location>
        <begin position="93"/>
        <end position="184"/>
    </location>
</feature>
<dbReference type="AlphaFoldDB" id="A0A8C4WZ83"/>
<reference evidence="3" key="2">
    <citation type="submission" date="2025-09" db="UniProtKB">
        <authorList>
            <consortium name="Ensembl"/>
        </authorList>
    </citation>
    <scope>IDENTIFICATION</scope>
</reference>
<dbReference type="InterPro" id="IPR029329">
    <property type="entry name" value="DUF4472"/>
</dbReference>
<dbReference type="Ensembl" id="ENSEBUT00000022313.1">
    <property type="protein sequence ID" value="ENSEBUP00000021737.1"/>
    <property type="gene ID" value="ENSEBUG00000013380.1"/>
</dbReference>
<dbReference type="Pfam" id="PF14739">
    <property type="entry name" value="DUF4472"/>
    <property type="match status" value="1"/>
</dbReference>
<reference evidence="3" key="1">
    <citation type="submission" date="2025-08" db="UniProtKB">
        <authorList>
            <consortium name="Ensembl"/>
        </authorList>
    </citation>
    <scope>IDENTIFICATION</scope>
</reference>
<evidence type="ECO:0000313" key="3">
    <source>
        <dbReference type="Ensembl" id="ENSEBUP00000021737.1"/>
    </source>
</evidence>
<sequence>MNPRITQKCCTMHEQMLKLNTENENLQKKNMQLHEQHADFQEQMRQLKTSQNDLSLKLLQSEEERDKDPLRRKAGSVEPQCKFEIHLQDPRLLQIHKALFKMQVQEKLQKKEHETETFELESKVLVLENELVRVELQRDSDYQELVLANAWLSALEKDYQELSTQHLALKNKEHEPCKPSATEQEMKTVVADVSCTCFKRLLIEIHCKIFLFFE</sequence>
<dbReference type="Proteomes" id="UP000694388">
    <property type="component" value="Unplaced"/>
</dbReference>
<keyword evidence="1" id="KW-0175">Coiled coil</keyword>
<dbReference type="GO" id="GO:0005737">
    <property type="term" value="C:cytoplasm"/>
    <property type="evidence" value="ECO:0007669"/>
    <property type="project" value="TreeGrafter"/>
</dbReference>
<keyword evidence="4" id="KW-1185">Reference proteome</keyword>
<evidence type="ECO:0000256" key="1">
    <source>
        <dbReference type="SAM" id="Coils"/>
    </source>
</evidence>
<accession>A0A8C4WZ83</accession>